<protein>
    <recommendedName>
        <fullName evidence="3">ArsR family transcriptional regulator</fullName>
    </recommendedName>
</protein>
<dbReference type="EMBL" id="CACRYJ010000004">
    <property type="protein sequence ID" value="VZO34908.1"/>
    <property type="molecule type" value="Genomic_DNA"/>
</dbReference>
<proteinExistence type="predicted"/>
<evidence type="ECO:0008006" key="3">
    <source>
        <dbReference type="Google" id="ProtNLM"/>
    </source>
</evidence>
<accession>A0A7M4DDI9</accession>
<dbReference type="AlphaFoldDB" id="A0A7M4DDI9"/>
<name>A0A7M4DDI9_9MICO</name>
<evidence type="ECO:0000313" key="1">
    <source>
        <dbReference type="EMBL" id="VZO34908.1"/>
    </source>
</evidence>
<dbReference type="Proteomes" id="UP000419743">
    <property type="component" value="Unassembled WGS sequence"/>
</dbReference>
<reference evidence="1 2" key="1">
    <citation type="submission" date="2019-11" db="EMBL/GenBank/DDBJ databases">
        <authorList>
            <person name="Criscuolo A."/>
        </authorList>
    </citation>
    <scope>NUCLEOTIDE SEQUENCE [LARGE SCALE GENOMIC DNA]</scope>
    <source>
        <strain evidence="1">CIP111667</strain>
    </source>
</reference>
<gene>
    <name evidence="1" type="ORF">HALOF300_00178</name>
</gene>
<comment type="caution">
    <text evidence="1">The sequence shown here is derived from an EMBL/GenBank/DDBJ whole genome shotgun (WGS) entry which is preliminary data.</text>
</comment>
<organism evidence="1 2">
    <name type="scientific">Occultella aeris</name>
    <dbReference type="NCBI Taxonomy" id="2761496"/>
    <lineage>
        <taxon>Bacteria</taxon>
        <taxon>Bacillati</taxon>
        <taxon>Actinomycetota</taxon>
        <taxon>Actinomycetes</taxon>
        <taxon>Micrococcales</taxon>
        <taxon>Ruaniaceae</taxon>
        <taxon>Occultella</taxon>
    </lineage>
</organism>
<keyword evidence="2" id="KW-1185">Reference proteome</keyword>
<evidence type="ECO:0000313" key="2">
    <source>
        <dbReference type="Proteomes" id="UP000419743"/>
    </source>
</evidence>
<sequence>MTRFGVMKHLKVLEDANLVAAIATQIYHVFIKATPEAIWEAMLTVTHDRLEGAPARPRVSAARGG</sequence>